<proteinExistence type="predicted"/>
<accession>A0A9D1ZT61</accession>
<gene>
    <name evidence="1" type="ORF">H9821_06225</name>
</gene>
<dbReference type="AlphaFoldDB" id="A0A9D1ZT61"/>
<organism evidence="1 2">
    <name type="scientific">Candidatus Rothia avicola</name>
    <dbReference type="NCBI Taxonomy" id="2840478"/>
    <lineage>
        <taxon>Bacteria</taxon>
        <taxon>Bacillati</taxon>
        <taxon>Actinomycetota</taxon>
        <taxon>Actinomycetes</taxon>
        <taxon>Micrococcales</taxon>
        <taxon>Micrococcaceae</taxon>
        <taxon>Rothia</taxon>
    </lineage>
</organism>
<sequence>MSRSLHPSLARLYTCALESEFLYIDETYTSPDDPLHENSFYALTAVQFKASELDVIRADLRDIVDGDYFHSTEALRTNGGQRVFEEMLKYFSDNREPSFITCNINLAPDDDLEQARRRCLKNLVEKYIAEVPLLRGLIFEARHERKDNNRDRSFLKHLRKEGLLTNEVGAAWVSPQDERLLWAPDAMCMAYRRTRTHSDMTAHYFEEYLSDIARVYEF</sequence>
<comment type="caution">
    <text evidence="1">The sequence shown here is derived from an EMBL/GenBank/DDBJ whole genome shotgun (WGS) entry which is preliminary data.</text>
</comment>
<protein>
    <recommendedName>
        <fullName evidence="3">DUF3800 domain-containing protein</fullName>
    </recommendedName>
</protein>
<evidence type="ECO:0000313" key="2">
    <source>
        <dbReference type="Proteomes" id="UP000824134"/>
    </source>
</evidence>
<dbReference type="EMBL" id="DXCN01000048">
    <property type="protein sequence ID" value="HIY95243.1"/>
    <property type="molecule type" value="Genomic_DNA"/>
</dbReference>
<evidence type="ECO:0008006" key="3">
    <source>
        <dbReference type="Google" id="ProtNLM"/>
    </source>
</evidence>
<reference evidence="1" key="2">
    <citation type="submission" date="2021-04" db="EMBL/GenBank/DDBJ databases">
        <authorList>
            <person name="Gilroy R."/>
        </authorList>
    </citation>
    <scope>NUCLEOTIDE SEQUENCE</scope>
    <source>
        <strain evidence="1">ChiHjej12B11-9195</strain>
    </source>
</reference>
<evidence type="ECO:0000313" key="1">
    <source>
        <dbReference type="EMBL" id="HIY95243.1"/>
    </source>
</evidence>
<dbReference type="Proteomes" id="UP000824134">
    <property type="component" value="Unassembled WGS sequence"/>
</dbReference>
<reference evidence="1" key="1">
    <citation type="journal article" date="2021" name="PeerJ">
        <title>Extensive microbial diversity within the chicken gut microbiome revealed by metagenomics and culture.</title>
        <authorList>
            <person name="Gilroy R."/>
            <person name="Ravi A."/>
            <person name="Getino M."/>
            <person name="Pursley I."/>
            <person name="Horton D.L."/>
            <person name="Alikhan N.F."/>
            <person name="Baker D."/>
            <person name="Gharbi K."/>
            <person name="Hall N."/>
            <person name="Watson M."/>
            <person name="Adriaenssens E.M."/>
            <person name="Foster-Nyarko E."/>
            <person name="Jarju S."/>
            <person name="Secka A."/>
            <person name="Antonio M."/>
            <person name="Oren A."/>
            <person name="Chaudhuri R.R."/>
            <person name="La Ragione R."/>
            <person name="Hildebrand F."/>
            <person name="Pallen M.J."/>
        </authorList>
    </citation>
    <scope>NUCLEOTIDE SEQUENCE</scope>
    <source>
        <strain evidence="1">ChiHjej12B11-9195</strain>
    </source>
</reference>
<name>A0A9D1ZT61_9MICC</name>